<dbReference type="STRING" id="395495.Lcho_3052"/>
<dbReference type="KEGG" id="lch:Lcho_3052"/>
<proteinExistence type="predicted"/>
<sequence length="1660" mass="177761">MSKRSNTPITQPLPGERVIALSPQNAEEAALTWQHRPNIFAGRALTAGTLDQRQQWQAGHIATRGQSLVAGIDDGLQLDIGPDGGASLADATLHIEAGRALTVSGEDVVLTRTLECRLADVPVVAPPGFFVDGSGVGDSSGDGTVLARRVGLTLGTLPAAALATLPAIGILLLQPALVDRSNFDPLDPCDRSACADGAVDDVTAFEDWRIGDAVRLLWYVWPSEWRALPAMPDLQLRNALAWTVFDAEARMAVGDCLPWEEWGAPLAMVRLDANRFPAWADRASVARHGGMARDARLQLGVAPPADADSTPNGVALIANSRLPSLWQAQIEQFAEQVAAAGSIPAGDLADAFARRLPPVGLLPRNAYDPAAFRSDFFPPGFDIDAAPVPIEQLDIAVRANAALAPLDPSVPESVRLLVPVPLQSWEPRLLLSEAVDPLFFTTLNRFLLDRARALGGRQGLRLRDAVLQHALAGIDVTVPAFDNDAAALETETLSPWGPPPAGGGHRSALLAGMHQHFFFGASETLPVREDALFCWVYLDPINPPRELMLQWHVDGQWEQRAYWGENLIGWGVDGTPSRQRIGDLPEAGRWLRLDVPAALVGLAGRNVDGIAFTLFDGQAAYGSSGAFNANGERRWFDNPLPALARIGGEEPWVLLTHNDLWTPFEPTAGVLPAVPAALPSTLGGHFDALASGMHQHFFDTVSTPFTITAGEKLFCWVWLDPNHPPRELMLQWFTAKDGWEQRAFWGWDMIGWGVAGTRSRLRQGALPAPGGWLRLEVSAASLGLEGAPLLGMAFTQFDGMAAFGATGALTATGNGERVWFAGSVPPGAVQRGDTWHFIGADAMAMRSPLPSAQIGQAQALADLAQHPALQVLSAQERAQIHLLGAEGFTAYLKARTDRADDVVDYGFVKVQTDIYRVRQLVLGNTAATRLAVSPTLAGIAQSETATASQTQINSFIADLKLGQSTAGAFASMATAPKVQATETVSLATSAATSTAPVASRAFLSSGLTSSLSTGLIGNLDLSAIQLGTVSTVSSPTLLTSKELASTTAIQRLPTASIAVSPSPLDVASAAPLVGQTFIRTTTIAKRLEDPKSKEVRDYSTSSRFDAINALVRLVDALSAEDGGATPGLFEGIDVHGLQGDEFLADLPGEVGQKPIRRPFTDFIANRALLGRLMTVPLRVVQGDPDEGAFFSDATDLSDHVIALMRQVEGRVKRYREALTVCQQTVDSLRGSRAVVLSGLARFAEDLAEARHDVSVTRALLAEETERITAINARRAQVLAEQVPFIAYVRPREADNLRATLTHSVDPGLLEAPVPACLREHPDLPEELADMLRVVREAPANWFVHLPPLIRRLDKVEPLIRTLQTAQVRALSGIASPLLSAAGGVAVGSGGNTRLAAAISQVSTRQAQALAPRLATLQTLNITSLLTTTWQGLRVQAEQVLSFADVAEGGHGRSDVARAAASELENIRRIVACLHAEFSMITPALRLIWSETLSEFDAAPNLRNLASLPRWAEIGYVDRRQMQAYVDWLFGQIEPGQPQAVALVNDVVRMCLLLASHAPVDRIVTGRLARPIPGVRPGIRIPLTVLEPAKLRVGMQAVLYRADQVVARAVVEDLGQLEVSAQVIHTTAAQVDLGDDVRVHFDDNASLSLAAASARRSLFGR</sequence>
<evidence type="ECO:0000313" key="1">
    <source>
        <dbReference type="EMBL" id="ACB35312.1"/>
    </source>
</evidence>
<dbReference type="HOGENOM" id="CLU_248414_0_0_4"/>
<dbReference type="eggNOG" id="COG0845">
    <property type="taxonomic scope" value="Bacteria"/>
</dbReference>
<dbReference type="EMBL" id="CP001013">
    <property type="protein sequence ID" value="ACB35312.1"/>
    <property type="molecule type" value="Genomic_DNA"/>
</dbReference>
<organism evidence="1 2">
    <name type="scientific">Leptothrix cholodnii (strain ATCC 51168 / LMG 8142 / SP-6)</name>
    <name type="common">Leptothrix discophora (strain SP-6)</name>
    <dbReference type="NCBI Taxonomy" id="395495"/>
    <lineage>
        <taxon>Bacteria</taxon>
        <taxon>Pseudomonadati</taxon>
        <taxon>Pseudomonadota</taxon>
        <taxon>Betaproteobacteria</taxon>
        <taxon>Burkholderiales</taxon>
        <taxon>Sphaerotilaceae</taxon>
        <taxon>Leptothrix</taxon>
    </lineage>
</organism>
<accession>B1Y031</accession>
<reference evidence="1 2" key="1">
    <citation type="submission" date="2008-03" db="EMBL/GenBank/DDBJ databases">
        <title>Complete sequence of Leptothrix cholodnii SP-6.</title>
        <authorList>
            <consortium name="US DOE Joint Genome Institute"/>
            <person name="Copeland A."/>
            <person name="Lucas S."/>
            <person name="Lapidus A."/>
            <person name="Glavina del Rio T."/>
            <person name="Dalin E."/>
            <person name="Tice H."/>
            <person name="Bruce D."/>
            <person name="Goodwin L."/>
            <person name="Pitluck S."/>
            <person name="Chertkov O."/>
            <person name="Brettin T."/>
            <person name="Detter J.C."/>
            <person name="Han C."/>
            <person name="Kuske C.R."/>
            <person name="Schmutz J."/>
            <person name="Larimer F."/>
            <person name="Land M."/>
            <person name="Hauser L."/>
            <person name="Kyrpides N."/>
            <person name="Lykidis A."/>
            <person name="Emerson D."/>
            <person name="Richardson P."/>
        </authorList>
    </citation>
    <scope>NUCLEOTIDE SEQUENCE [LARGE SCALE GENOMIC DNA]</scope>
    <source>
        <strain evidence="2">ATCC 51168 / LMG 8142 / SP-6</strain>
    </source>
</reference>
<protein>
    <submittedName>
        <fullName evidence="1">Uncharacterized protein</fullName>
    </submittedName>
</protein>
<evidence type="ECO:0000313" key="2">
    <source>
        <dbReference type="Proteomes" id="UP000001693"/>
    </source>
</evidence>
<gene>
    <name evidence="1" type="ordered locus">Lcho_3052</name>
</gene>
<dbReference type="RefSeq" id="WP_012348063.1">
    <property type="nucleotide sequence ID" value="NC_010524.1"/>
</dbReference>
<name>B1Y031_LEPCP</name>
<dbReference type="OrthoDB" id="127107at2"/>
<keyword evidence="2" id="KW-1185">Reference proteome</keyword>
<dbReference type="Proteomes" id="UP000001693">
    <property type="component" value="Chromosome"/>
</dbReference>